<sequence>MTVSTDNTPMDISHDTSSSARSDSSKSDTVESTTTQPSSIDEYHYPNSPTRKLHAHISHFVKYLKPEHDGVFKLKDAIATALFNVAPETLTSFVDPLVGTFNAVFKGNKRLVVWRKGNAGFGRLEHLVGFSISWNGSWHIIVSAGNTFCEAKWPVVWTGPYEVLGGVYEMFEDKESDEDAKYERATLLAMRILEGKFWEATVNVKAV</sequence>
<feature type="compositionally biased region" description="Polar residues" evidence="1">
    <location>
        <begin position="30"/>
        <end position="39"/>
    </location>
</feature>
<name>A0A6A5RWT9_9PLEO</name>
<evidence type="ECO:0000256" key="1">
    <source>
        <dbReference type="SAM" id="MobiDB-lite"/>
    </source>
</evidence>
<dbReference type="GeneID" id="54345175"/>
<dbReference type="Proteomes" id="UP000800082">
    <property type="component" value="Unassembled WGS sequence"/>
</dbReference>
<dbReference type="RefSeq" id="XP_033453119.1">
    <property type="nucleotide sequence ID" value="XM_033587529.1"/>
</dbReference>
<keyword evidence="3" id="KW-1185">Reference proteome</keyword>
<protein>
    <submittedName>
        <fullName evidence="2">Uncharacterized protein</fullName>
    </submittedName>
</protein>
<proteinExistence type="predicted"/>
<organism evidence="2 3">
    <name type="scientific">Didymella exigua CBS 183.55</name>
    <dbReference type="NCBI Taxonomy" id="1150837"/>
    <lineage>
        <taxon>Eukaryota</taxon>
        <taxon>Fungi</taxon>
        <taxon>Dikarya</taxon>
        <taxon>Ascomycota</taxon>
        <taxon>Pezizomycotina</taxon>
        <taxon>Dothideomycetes</taxon>
        <taxon>Pleosporomycetidae</taxon>
        <taxon>Pleosporales</taxon>
        <taxon>Pleosporineae</taxon>
        <taxon>Didymellaceae</taxon>
        <taxon>Didymella</taxon>
    </lineage>
</organism>
<gene>
    <name evidence="2" type="ORF">M421DRAFT_1452</name>
</gene>
<dbReference type="EMBL" id="ML978958">
    <property type="protein sequence ID" value="KAF1932871.1"/>
    <property type="molecule type" value="Genomic_DNA"/>
</dbReference>
<dbReference type="AlphaFoldDB" id="A0A6A5RWT9"/>
<evidence type="ECO:0000313" key="3">
    <source>
        <dbReference type="Proteomes" id="UP000800082"/>
    </source>
</evidence>
<evidence type="ECO:0000313" key="2">
    <source>
        <dbReference type="EMBL" id="KAF1932871.1"/>
    </source>
</evidence>
<dbReference type="OrthoDB" id="3758401at2759"/>
<accession>A0A6A5RWT9</accession>
<feature type="compositionally biased region" description="Polar residues" evidence="1">
    <location>
        <begin position="1"/>
        <end position="10"/>
    </location>
</feature>
<feature type="region of interest" description="Disordered" evidence="1">
    <location>
        <begin position="1"/>
        <end position="45"/>
    </location>
</feature>
<reference evidence="2" key="1">
    <citation type="journal article" date="2020" name="Stud. Mycol.">
        <title>101 Dothideomycetes genomes: a test case for predicting lifestyles and emergence of pathogens.</title>
        <authorList>
            <person name="Haridas S."/>
            <person name="Albert R."/>
            <person name="Binder M."/>
            <person name="Bloem J."/>
            <person name="Labutti K."/>
            <person name="Salamov A."/>
            <person name="Andreopoulos B."/>
            <person name="Baker S."/>
            <person name="Barry K."/>
            <person name="Bills G."/>
            <person name="Bluhm B."/>
            <person name="Cannon C."/>
            <person name="Castanera R."/>
            <person name="Culley D."/>
            <person name="Daum C."/>
            <person name="Ezra D."/>
            <person name="Gonzalez J."/>
            <person name="Henrissat B."/>
            <person name="Kuo A."/>
            <person name="Liang C."/>
            <person name="Lipzen A."/>
            <person name="Lutzoni F."/>
            <person name="Magnuson J."/>
            <person name="Mondo S."/>
            <person name="Nolan M."/>
            <person name="Ohm R."/>
            <person name="Pangilinan J."/>
            <person name="Park H.-J."/>
            <person name="Ramirez L."/>
            <person name="Alfaro M."/>
            <person name="Sun H."/>
            <person name="Tritt A."/>
            <person name="Yoshinaga Y."/>
            <person name="Zwiers L.-H."/>
            <person name="Turgeon B."/>
            <person name="Goodwin S."/>
            <person name="Spatafora J."/>
            <person name="Crous P."/>
            <person name="Grigoriev I."/>
        </authorList>
    </citation>
    <scope>NUCLEOTIDE SEQUENCE</scope>
    <source>
        <strain evidence="2">CBS 183.55</strain>
    </source>
</reference>